<dbReference type="InterPro" id="IPR011032">
    <property type="entry name" value="GroES-like_sf"/>
</dbReference>
<reference evidence="3" key="1">
    <citation type="submission" date="2020-02" db="EMBL/GenBank/DDBJ databases">
        <authorList>
            <person name="Meier V. D."/>
        </authorList>
    </citation>
    <scope>NUCLEOTIDE SEQUENCE</scope>
    <source>
        <strain evidence="3">AVDCRST_MAG11</strain>
    </source>
</reference>
<dbReference type="CDD" id="cd08266">
    <property type="entry name" value="Zn_ADH_like1"/>
    <property type="match status" value="1"/>
</dbReference>
<dbReference type="AlphaFoldDB" id="A0A6J4LCZ6"/>
<dbReference type="EC" id="1.1.1.1" evidence="3"/>
<dbReference type="InterPro" id="IPR051603">
    <property type="entry name" value="Zinc-ADH_QOR/CCCR"/>
</dbReference>
<keyword evidence="3" id="KW-0560">Oxidoreductase</keyword>
<dbReference type="SUPFAM" id="SSF50129">
    <property type="entry name" value="GroES-like"/>
    <property type="match status" value="1"/>
</dbReference>
<keyword evidence="1" id="KW-0521">NADP</keyword>
<dbReference type="Pfam" id="PF08240">
    <property type="entry name" value="ADH_N"/>
    <property type="match status" value="1"/>
</dbReference>
<evidence type="ECO:0000259" key="2">
    <source>
        <dbReference type="SMART" id="SM00829"/>
    </source>
</evidence>
<feature type="domain" description="Enoyl reductase (ER)" evidence="2">
    <location>
        <begin position="10"/>
        <end position="342"/>
    </location>
</feature>
<dbReference type="Pfam" id="PF00107">
    <property type="entry name" value="ADH_zinc_N"/>
    <property type="match status" value="1"/>
</dbReference>
<dbReference type="InterPro" id="IPR036291">
    <property type="entry name" value="NAD(P)-bd_dom_sf"/>
</dbReference>
<proteinExistence type="predicted"/>
<organism evidence="3">
    <name type="scientific">uncultured Gemmatimonadaceae bacterium</name>
    <dbReference type="NCBI Taxonomy" id="246130"/>
    <lineage>
        <taxon>Bacteria</taxon>
        <taxon>Pseudomonadati</taxon>
        <taxon>Gemmatimonadota</taxon>
        <taxon>Gemmatimonadia</taxon>
        <taxon>Gemmatimonadales</taxon>
        <taxon>Gemmatimonadaceae</taxon>
        <taxon>environmental samples</taxon>
    </lineage>
</organism>
<evidence type="ECO:0000256" key="1">
    <source>
        <dbReference type="ARBA" id="ARBA00022857"/>
    </source>
</evidence>
<name>A0A6J4LCZ6_9BACT</name>
<dbReference type="InterPro" id="IPR020843">
    <property type="entry name" value="ER"/>
</dbReference>
<dbReference type="EMBL" id="CADCTU010000535">
    <property type="protein sequence ID" value="CAA9328373.1"/>
    <property type="molecule type" value="Genomic_DNA"/>
</dbReference>
<dbReference type="PANTHER" id="PTHR44154">
    <property type="entry name" value="QUINONE OXIDOREDUCTASE"/>
    <property type="match status" value="1"/>
</dbReference>
<dbReference type="GO" id="GO:0004022">
    <property type="term" value="F:alcohol dehydrogenase (NAD+) activity"/>
    <property type="evidence" value="ECO:0007669"/>
    <property type="project" value="UniProtKB-EC"/>
</dbReference>
<protein>
    <submittedName>
        <fullName evidence="3">Alcohol dehydrogenase</fullName>
        <ecNumber evidence="3">1.1.1.1</ecNumber>
    </submittedName>
</protein>
<dbReference type="Gene3D" id="3.90.180.10">
    <property type="entry name" value="Medium-chain alcohol dehydrogenases, catalytic domain"/>
    <property type="match status" value="1"/>
</dbReference>
<dbReference type="InterPro" id="IPR013154">
    <property type="entry name" value="ADH-like_N"/>
</dbReference>
<dbReference type="PANTHER" id="PTHR44154:SF1">
    <property type="entry name" value="QUINONE OXIDOREDUCTASE"/>
    <property type="match status" value="1"/>
</dbReference>
<dbReference type="InterPro" id="IPR013149">
    <property type="entry name" value="ADH-like_C"/>
</dbReference>
<sequence>MRALTISAHGGLDQLEYRTDVPTPDLPRKDYVRVRVLAAALNHLDLFTLGGLPGVTITPPWVLGADAAGIVEEVGPKARGVKPGDTVIVNPGISDGTCEYCQEGEESLCVNYGILGEHHPGTLAEYVVVPAINVRPVPPSVPIESAAAFSLATLTAWRMVVSRAHVSRGDRVLIWGIGGGVAIQALQIAKMRGATVWVTSSSDQKLEWALGLGADGVFNHAEVDVAAEVRARTGKRGADVVIDSVGQATWGQSLRALGKRGRLVTCGATSGAIVQTDVRRLFWNQWTIMGSTMGTQDEFSTIAAYFANGLLVPPVDSVYALEDGHAAFERLSSGLQFGKIVVKI</sequence>
<dbReference type="SUPFAM" id="SSF51735">
    <property type="entry name" value="NAD(P)-binding Rossmann-fold domains"/>
    <property type="match status" value="1"/>
</dbReference>
<accession>A0A6J4LCZ6</accession>
<evidence type="ECO:0000313" key="3">
    <source>
        <dbReference type="EMBL" id="CAA9328373.1"/>
    </source>
</evidence>
<dbReference type="Gene3D" id="3.40.50.720">
    <property type="entry name" value="NAD(P)-binding Rossmann-like Domain"/>
    <property type="match status" value="1"/>
</dbReference>
<gene>
    <name evidence="3" type="ORF">AVDCRST_MAG11-2358</name>
</gene>
<dbReference type="SMART" id="SM00829">
    <property type="entry name" value="PKS_ER"/>
    <property type="match status" value="1"/>
</dbReference>